<dbReference type="Proteomes" id="UP000807353">
    <property type="component" value="Unassembled WGS sequence"/>
</dbReference>
<keyword evidence="3" id="KW-1185">Reference proteome</keyword>
<organism evidence="2 3">
    <name type="scientific">Collybia nuda</name>
    <dbReference type="NCBI Taxonomy" id="64659"/>
    <lineage>
        <taxon>Eukaryota</taxon>
        <taxon>Fungi</taxon>
        <taxon>Dikarya</taxon>
        <taxon>Basidiomycota</taxon>
        <taxon>Agaricomycotina</taxon>
        <taxon>Agaricomycetes</taxon>
        <taxon>Agaricomycetidae</taxon>
        <taxon>Agaricales</taxon>
        <taxon>Tricholomatineae</taxon>
        <taxon>Clitocybaceae</taxon>
        <taxon>Collybia</taxon>
    </lineage>
</organism>
<feature type="compositionally biased region" description="Polar residues" evidence="1">
    <location>
        <begin position="1"/>
        <end position="25"/>
    </location>
</feature>
<evidence type="ECO:0000256" key="1">
    <source>
        <dbReference type="SAM" id="MobiDB-lite"/>
    </source>
</evidence>
<evidence type="ECO:0000313" key="3">
    <source>
        <dbReference type="Proteomes" id="UP000807353"/>
    </source>
</evidence>
<name>A0A9P5Y1R9_9AGAR</name>
<reference evidence="2" key="1">
    <citation type="submission" date="2020-11" db="EMBL/GenBank/DDBJ databases">
        <authorList>
            <consortium name="DOE Joint Genome Institute"/>
            <person name="Ahrendt S."/>
            <person name="Riley R."/>
            <person name="Andreopoulos W."/>
            <person name="Labutti K."/>
            <person name="Pangilinan J."/>
            <person name="Ruiz-Duenas F.J."/>
            <person name="Barrasa J.M."/>
            <person name="Sanchez-Garcia M."/>
            <person name="Camarero S."/>
            <person name="Miyauchi S."/>
            <person name="Serrano A."/>
            <person name="Linde D."/>
            <person name="Babiker R."/>
            <person name="Drula E."/>
            <person name="Ayuso-Fernandez I."/>
            <person name="Pacheco R."/>
            <person name="Padilla G."/>
            <person name="Ferreira P."/>
            <person name="Barriuso J."/>
            <person name="Kellner H."/>
            <person name="Castanera R."/>
            <person name="Alfaro M."/>
            <person name="Ramirez L."/>
            <person name="Pisabarro A.G."/>
            <person name="Kuo A."/>
            <person name="Tritt A."/>
            <person name="Lipzen A."/>
            <person name="He G."/>
            <person name="Yan M."/>
            <person name="Ng V."/>
            <person name="Cullen D."/>
            <person name="Martin F."/>
            <person name="Rosso M.-N."/>
            <person name="Henrissat B."/>
            <person name="Hibbett D."/>
            <person name="Martinez A.T."/>
            <person name="Grigoriev I.V."/>
        </authorList>
    </citation>
    <scope>NUCLEOTIDE SEQUENCE</scope>
    <source>
        <strain evidence="2">CBS 247.69</strain>
    </source>
</reference>
<comment type="caution">
    <text evidence="2">The sequence shown here is derived from an EMBL/GenBank/DDBJ whole genome shotgun (WGS) entry which is preliminary data.</text>
</comment>
<protein>
    <submittedName>
        <fullName evidence="2">Uncharacterized protein</fullName>
    </submittedName>
</protein>
<sequence>MASNMQSNWESPQWDMSQDPLTTPGQPDPADQAHQQALTHAPTWEDFGHLIRQFQDLSTSVRDSQQINTEMSLVLSDLISHIQNLPHSQPAPLSALVPALQPIHNPADSLGPKVRLNSESQNRSKASPTMLHHSFWTLQMQLGCCAALYQRTRTSASIWLPSLTKE</sequence>
<gene>
    <name evidence="2" type="ORF">BDZ94DRAFT_1323530</name>
</gene>
<dbReference type="AlphaFoldDB" id="A0A9P5Y1R9"/>
<dbReference type="EMBL" id="MU150288">
    <property type="protein sequence ID" value="KAF9461119.1"/>
    <property type="molecule type" value="Genomic_DNA"/>
</dbReference>
<feature type="region of interest" description="Disordered" evidence="1">
    <location>
        <begin position="1"/>
        <end position="36"/>
    </location>
</feature>
<accession>A0A9P5Y1R9</accession>
<proteinExistence type="predicted"/>
<evidence type="ECO:0000313" key="2">
    <source>
        <dbReference type="EMBL" id="KAF9461119.1"/>
    </source>
</evidence>